<dbReference type="STRING" id="661089.ciss_16880"/>
<dbReference type="PROSITE" id="PS01011">
    <property type="entry name" value="FOLYLPOLYGLU_SYNT_1"/>
    <property type="match status" value="1"/>
</dbReference>
<feature type="binding site" evidence="19">
    <location>
        <begin position="113"/>
        <end position="119"/>
    </location>
    <ligand>
        <name>ATP</name>
        <dbReference type="ChEBI" id="CHEBI:30616"/>
    </ligand>
</feature>
<evidence type="ECO:0000256" key="4">
    <source>
        <dbReference type="ARBA" id="ARBA00022598"/>
    </source>
</evidence>
<reference evidence="25" key="1">
    <citation type="submission" date="2016-12" db="EMBL/GenBank/DDBJ databases">
        <title>Draft Genome Sequences od Carboxydothermus pertinax and islandicus, Hydrogenogenic Carboxydotrophic Bacteria.</title>
        <authorList>
            <person name="Fukuyama Y."/>
            <person name="Ohmae K."/>
            <person name="Yoneda Y."/>
            <person name="Yoshida T."/>
            <person name="Sako Y."/>
        </authorList>
    </citation>
    <scope>NUCLEOTIDE SEQUENCE [LARGE SCALE GENOMIC DNA]</scope>
    <source>
        <strain evidence="25">SET</strain>
    </source>
</reference>
<keyword evidence="3 19" id="KW-0963">Cytoplasm</keyword>
<feature type="domain" description="Mur ligase C-terminal" evidence="22">
    <location>
        <begin position="335"/>
        <end position="463"/>
    </location>
</feature>
<dbReference type="InterPro" id="IPR036565">
    <property type="entry name" value="Mur-like_cat_sf"/>
</dbReference>
<evidence type="ECO:0000256" key="19">
    <source>
        <dbReference type="HAMAP-Rule" id="MF_00208"/>
    </source>
</evidence>
<dbReference type="GO" id="GO:0051301">
    <property type="term" value="P:cell division"/>
    <property type="evidence" value="ECO:0007669"/>
    <property type="project" value="UniProtKB-KW"/>
</dbReference>
<dbReference type="HAMAP" id="MF_00208">
    <property type="entry name" value="MurE"/>
    <property type="match status" value="1"/>
</dbReference>
<dbReference type="EC" id="6.3.2.13" evidence="14 19"/>
<keyword evidence="4 19" id="KW-0436">Ligase</keyword>
<gene>
    <name evidence="19" type="primary">murE</name>
    <name evidence="24" type="ORF">ciss_16880</name>
</gene>
<feature type="binding site" evidence="19">
    <location>
        <begin position="408"/>
        <end position="411"/>
    </location>
    <ligand>
        <name>meso-2,6-diaminopimelate</name>
        <dbReference type="ChEBI" id="CHEBI:57791"/>
    </ligand>
</feature>
<evidence type="ECO:0000256" key="9">
    <source>
        <dbReference type="ARBA" id="ARBA00022984"/>
    </source>
</evidence>
<evidence type="ECO:0000313" key="24">
    <source>
        <dbReference type="EMBL" id="GAV25755.1"/>
    </source>
</evidence>
<dbReference type="Pfam" id="PF02875">
    <property type="entry name" value="Mur_ligase_C"/>
    <property type="match status" value="1"/>
</dbReference>
<dbReference type="UniPathway" id="UPA00219"/>
<protein>
    <recommendedName>
        <fullName evidence="15 19">UDP-N-acetylmuramoyl-L-alanyl-D-glutamate--2,6-diaminopimelate ligase</fullName>
        <ecNumber evidence="14 19">6.3.2.13</ecNumber>
    </recommendedName>
    <alternativeName>
        <fullName evidence="16 19">Meso-A2pm-adding enzyme</fullName>
    </alternativeName>
    <alternativeName>
        <fullName evidence="17 19">Meso-diaminopimelate-adding enzyme</fullName>
    </alternativeName>
    <alternativeName>
        <fullName evidence="18 19">UDP-MurNAc-L-Ala-D-Glu:meso-diaminopimelate ligase</fullName>
    </alternativeName>
    <alternativeName>
        <fullName evidence="19">UDP-MurNAc-tripeptide synthetase</fullName>
    </alternativeName>
    <alternativeName>
        <fullName evidence="19">UDP-N-acetylmuramyl-tripeptide synthetase</fullName>
    </alternativeName>
</protein>
<feature type="binding site" evidence="19">
    <location>
        <begin position="155"/>
        <end position="156"/>
    </location>
    <ligand>
        <name>UDP-N-acetyl-alpha-D-muramoyl-L-alanyl-D-glutamate</name>
        <dbReference type="ChEBI" id="CHEBI:83900"/>
    </ligand>
</feature>
<keyword evidence="25" id="KW-1185">Reference proteome</keyword>
<evidence type="ECO:0000259" key="23">
    <source>
        <dbReference type="Pfam" id="PF08245"/>
    </source>
</evidence>
<evidence type="ECO:0000256" key="14">
    <source>
        <dbReference type="ARBA" id="ARBA00066633"/>
    </source>
</evidence>
<comment type="caution">
    <text evidence="19">Lacks conserved residue(s) required for the propagation of feature annotation.</text>
</comment>
<evidence type="ECO:0000256" key="2">
    <source>
        <dbReference type="ARBA" id="ARBA00005898"/>
    </source>
</evidence>
<dbReference type="Pfam" id="PF08245">
    <property type="entry name" value="Mur_ligase_M"/>
    <property type="match status" value="1"/>
</dbReference>
<dbReference type="Gene3D" id="3.90.190.20">
    <property type="entry name" value="Mur ligase, C-terminal domain"/>
    <property type="match status" value="1"/>
</dbReference>
<evidence type="ECO:0000256" key="17">
    <source>
        <dbReference type="ARBA" id="ARBA00076158"/>
    </source>
</evidence>
<keyword evidence="7 19" id="KW-0067">ATP-binding</keyword>
<comment type="catalytic activity">
    <reaction evidence="12 19">
        <text>UDP-N-acetyl-alpha-D-muramoyl-L-alanyl-D-glutamate + meso-2,6-diaminopimelate + ATP = UDP-N-acetyl-alpha-D-muramoyl-L-alanyl-gamma-D-glutamyl-meso-2,6-diaminopimelate + ADP + phosphate + H(+)</text>
        <dbReference type="Rhea" id="RHEA:23676"/>
        <dbReference type="ChEBI" id="CHEBI:15378"/>
        <dbReference type="ChEBI" id="CHEBI:30616"/>
        <dbReference type="ChEBI" id="CHEBI:43474"/>
        <dbReference type="ChEBI" id="CHEBI:57791"/>
        <dbReference type="ChEBI" id="CHEBI:83900"/>
        <dbReference type="ChEBI" id="CHEBI:83905"/>
        <dbReference type="ChEBI" id="CHEBI:456216"/>
        <dbReference type="EC" id="6.3.2.13"/>
    </reaction>
</comment>
<keyword evidence="8 19" id="KW-0133">Cell shape</keyword>
<evidence type="ECO:0000256" key="5">
    <source>
        <dbReference type="ARBA" id="ARBA00022618"/>
    </source>
</evidence>
<proteinExistence type="inferred from homology"/>
<evidence type="ECO:0000256" key="13">
    <source>
        <dbReference type="ARBA" id="ARBA00056782"/>
    </source>
</evidence>
<evidence type="ECO:0000256" key="15">
    <source>
        <dbReference type="ARBA" id="ARBA00072883"/>
    </source>
</evidence>
<dbReference type="SUPFAM" id="SSF63418">
    <property type="entry name" value="MurE/MurF N-terminal domain"/>
    <property type="match status" value="1"/>
</dbReference>
<comment type="function">
    <text evidence="13 19">Catalyzes the addition of meso-diaminopimelic acid to the nucleotide precursor UDP-N-acetylmuramoyl-L-alanyl-D-glutamate (UMAG) in the biosynthesis of bacterial cell-wall peptidoglycan.</text>
</comment>
<dbReference type="SUPFAM" id="SSF53623">
    <property type="entry name" value="MurD-like peptide ligases, catalytic domain"/>
    <property type="match status" value="1"/>
</dbReference>
<comment type="cofactor">
    <cofactor evidence="19">
        <name>Mg(2+)</name>
        <dbReference type="ChEBI" id="CHEBI:18420"/>
    </cofactor>
</comment>
<evidence type="ECO:0000256" key="6">
    <source>
        <dbReference type="ARBA" id="ARBA00022741"/>
    </source>
</evidence>
<dbReference type="NCBIfam" id="TIGR01085">
    <property type="entry name" value="murE"/>
    <property type="match status" value="1"/>
</dbReference>
<dbReference type="InterPro" id="IPR018109">
    <property type="entry name" value="Folylpolyglutamate_synth_CS"/>
</dbReference>
<feature type="domain" description="Mur ligase N-terminal catalytic" evidence="21">
    <location>
        <begin position="25"/>
        <end position="99"/>
    </location>
</feature>
<dbReference type="RefSeq" id="WP_075866019.1">
    <property type="nucleotide sequence ID" value="NZ_BDJL01000055.1"/>
</dbReference>
<dbReference type="InterPro" id="IPR013221">
    <property type="entry name" value="Mur_ligase_cen"/>
</dbReference>
<dbReference type="EMBL" id="BDJL01000055">
    <property type="protein sequence ID" value="GAV25755.1"/>
    <property type="molecule type" value="Genomic_DNA"/>
</dbReference>
<dbReference type="Gene3D" id="3.40.1190.10">
    <property type="entry name" value="Mur-like, catalytic domain"/>
    <property type="match status" value="1"/>
</dbReference>
<dbReference type="GO" id="GO:0004326">
    <property type="term" value="F:tetrahydrofolylpolyglutamate synthase activity"/>
    <property type="evidence" value="ECO:0007669"/>
    <property type="project" value="InterPro"/>
</dbReference>
<dbReference type="GO" id="GO:0009252">
    <property type="term" value="P:peptidoglycan biosynthetic process"/>
    <property type="evidence" value="ECO:0007669"/>
    <property type="project" value="UniProtKB-UniRule"/>
</dbReference>
<feature type="binding site" evidence="19">
    <location>
        <position position="154"/>
    </location>
    <ligand>
        <name>UDP-N-acetyl-alpha-D-muramoyl-L-alanyl-D-glutamate</name>
        <dbReference type="ChEBI" id="CHEBI:83900"/>
    </ligand>
</feature>
<evidence type="ECO:0000256" key="10">
    <source>
        <dbReference type="ARBA" id="ARBA00023306"/>
    </source>
</evidence>
<evidence type="ECO:0000259" key="21">
    <source>
        <dbReference type="Pfam" id="PF01225"/>
    </source>
</evidence>
<dbReference type="OrthoDB" id="9800958at2"/>
<feature type="modified residue" description="N6-carboxylysine" evidence="19">
    <location>
        <position position="222"/>
    </location>
</feature>
<dbReference type="AlphaFoldDB" id="A0A1L8D3I8"/>
<comment type="caution">
    <text evidence="24">The sequence shown here is derived from an EMBL/GenBank/DDBJ whole genome shotgun (WGS) entry which is preliminary data.</text>
</comment>
<evidence type="ECO:0000256" key="16">
    <source>
        <dbReference type="ARBA" id="ARBA00075482"/>
    </source>
</evidence>
<dbReference type="GO" id="GO:0005524">
    <property type="term" value="F:ATP binding"/>
    <property type="evidence" value="ECO:0007669"/>
    <property type="project" value="UniProtKB-UniRule"/>
</dbReference>
<dbReference type="Proteomes" id="UP000187338">
    <property type="component" value="Unassembled WGS sequence"/>
</dbReference>
<dbReference type="InterPro" id="IPR000713">
    <property type="entry name" value="Mur_ligase_N"/>
</dbReference>
<feature type="binding site" evidence="19">
    <location>
        <position position="190"/>
    </location>
    <ligand>
        <name>UDP-N-acetyl-alpha-D-muramoyl-L-alanyl-D-glutamate</name>
        <dbReference type="ChEBI" id="CHEBI:83900"/>
    </ligand>
</feature>
<dbReference type="PANTHER" id="PTHR23135:SF4">
    <property type="entry name" value="UDP-N-ACETYLMURAMOYL-L-ALANYL-D-GLUTAMATE--2,6-DIAMINOPIMELATE LIGASE MURE HOMOLOG, CHLOROPLASTIC"/>
    <property type="match status" value="1"/>
</dbReference>
<keyword evidence="11 19" id="KW-0961">Cell wall biogenesis/degradation</keyword>
<dbReference type="PANTHER" id="PTHR23135">
    <property type="entry name" value="MUR LIGASE FAMILY MEMBER"/>
    <property type="match status" value="1"/>
</dbReference>
<dbReference type="GO" id="GO:0071555">
    <property type="term" value="P:cell wall organization"/>
    <property type="evidence" value="ECO:0007669"/>
    <property type="project" value="UniProtKB-KW"/>
</dbReference>
<evidence type="ECO:0000256" key="18">
    <source>
        <dbReference type="ARBA" id="ARBA00081560"/>
    </source>
</evidence>
<feature type="binding site" evidence="19">
    <location>
        <position position="465"/>
    </location>
    <ligand>
        <name>meso-2,6-diaminopimelate</name>
        <dbReference type="ChEBI" id="CHEBI:57791"/>
    </ligand>
</feature>
<name>A0A1L8D3I8_9THEO</name>
<dbReference type="GO" id="GO:0008765">
    <property type="term" value="F:UDP-N-acetylmuramoylalanyl-D-glutamate-2,6-diaminopimelate ligase activity"/>
    <property type="evidence" value="ECO:0007669"/>
    <property type="project" value="UniProtKB-UniRule"/>
</dbReference>
<dbReference type="GO" id="GO:0005737">
    <property type="term" value="C:cytoplasm"/>
    <property type="evidence" value="ECO:0007669"/>
    <property type="project" value="UniProtKB-SubCell"/>
</dbReference>
<feature type="binding site" evidence="19">
    <location>
        <position position="461"/>
    </location>
    <ligand>
        <name>meso-2,6-diaminopimelate</name>
        <dbReference type="ChEBI" id="CHEBI:57791"/>
    </ligand>
</feature>
<keyword evidence="10 19" id="KW-0131">Cell cycle</keyword>
<feature type="binding site" evidence="19">
    <location>
        <position position="33"/>
    </location>
    <ligand>
        <name>UDP-N-acetyl-alpha-D-muramoyl-L-alanyl-D-glutamate</name>
        <dbReference type="ChEBI" id="CHEBI:83900"/>
    </ligand>
</feature>
<comment type="PTM">
    <text evidence="19">Carboxylation is probably crucial for Mg(2+) binding and, consequently, for the gamma-phosphate positioning of ATP.</text>
</comment>
<comment type="pathway">
    <text evidence="1 19 20">Cell wall biogenesis; peptidoglycan biosynthesis.</text>
</comment>
<feature type="binding site" evidence="19">
    <location>
        <position position="188"/>
    </location>
    <ligand>
        <name>UDP-N-acetyl-alpha-D-muramoyl-L-alanyl-D-glutamate</name>
        <dbReference type="ChEBI" id="CHEBI:83900"/>
    </ligand>
</feature>
<sequence>MKIAELIEILKPIITRNGINWAELEVTGIEQDSRQVKPGNIFVAIKGFTADGHDFIGNVIEKKPSLIVAEEERPGIKAVNHLLVKDSRQALALLARTFYGNPTEKISVIGVTGTNGKTTVTHLITSLLESFGYKTGLIGTIYNRIGEKILPVTNTTPDALSLQKLFSEMVKSEVSYVAMEVSSHALVQKRVLGIDFKTGVFTNLTQDHLDFHGSMENYFNAKKELFKILAEQKALPGVINKDDLYGQRILKEVAHPFVTYGIKEQADITAKNVELTNSGTAFTLCYQEKEYPVKVKLLGLFNVYNILAAVGTLLTLGYSLPDIVKNLPLLNPVPGRFELIDEGQDFAVIVDYAHTPDGLENILRSVRAITPGRVISVFGCGGDRDKSKRPKMGRISATLADITIITSDNPRTEDPEAIISEIERGFFDALPGKYLKEVDRKKAIKTALLLAKPGDTVVISGKGHEDYQIIGTTKYPFDDRVVAREILRGERR</sequence>
<evidence type="ECO:0000256" key="11">
    <source>
        <dbReference type="ARBA" id="ARBA00023316"/>
    </source>
</evidence>
<feature type="domain" description="Mur ligase central" evidence="23">
    <location>
        <begin position="111"/>
        <end position="312"/>
    </location>
</feature>
<feature type="binding site" evidence="19">
    <location>
        <position position="384"/>
    </location>
    <ligand>
        <name>meso-2,6-diaminopimelate</name>
        <dbReference type="ChEBI" id="CHEBI:57791"/>
    </ligand>
</feature>
<keyword evidence="6 19" id="KW-0547">Nucleotide-binding</keyword>
<feature type="binding site" evidence="19">
    <location>
        <position position="182"/>
    </location>
    <ligand>
        <name>UDP-N-acetyl-alpha-D-muramoyl-L-alanyl-D-glutamate</name>
        <dbReference type="ChEBI" id="CHEBI:83900"/>
    </ligand>
</feature>
<evidence type="ECO:0000256" key="7">
    <source>
        <dbReference type="ARBA" id="ARBA00022840"/>
    </source>
</evidence>
<evidence type="ECO:0000313" key="25">
    <source>
        <dbReference type="Proteomes" id="UP000187338"/>
    </source>
</evidence>
<organism evidence="24 25">
    <name type="scientific">Carboxydothermus islandicus</name>
    <dbReference type="NCBI Taxonomy" id="661089"/>
    <lineage>
        <taxon>Bacteria</taxon>
        <taxon>Bacillati</taxon>
        <taxon>Bacillota</taxon>
        <taxon>Clostridia</taxon>
        <taxon>Thermoanaerobacterales</taxon>
        <taxon>Thermoanaerobacteraceae</taxon>
        <taxon>Carboxydothermus</taxon>
    </lineage>
</organism>
<dbReference type="InterPro" id="IPR004101">
    <property type="entry name" value="Mur_ligase_C"/>
</dbReference>
<evidence type="ECO:0000259" key="22">
    <source>
        <dbReference type="Pfam" id="PF02875"/>
    </source>
</evidence>
<evidence type="ECO:0000256" key="3">
    <source>
        <dbReference type="ARBA" id="ARBA00022490"/>
    </source>
</evidence>
<comment type="subcellular location">
    <subcellularLocation>
        <location evidence="19 20">Cytoplasm</location>
    </subcellularLocation>
</comment>
<keyword evidence="9 19" id="KW-0573">Peptidoglycan synthesis</keyword>
<dbReference type="Pfam" id="PF01225">
    <property type="entry name" value="Mur_ligase"/>
    <property type="match status" value="1"/>
</dbReference>
<dbReference type="SUPFAM" id="SSF53244">
    <property type="entry name" value="MurD-like peptide ligases, peptide-binding domain"/>
    <property type="match status" value="1"/>
</dbReference>
<comment type="similarity">
    <text evidence="2 19">Belongs to the MurCDEF family. MurE subfamily.</text>
</comment>
<evidence type="ECO:0000256" key="1">
    <source>
        <dbReference type="ARBA" id="ARBA00004752"/>
    </source>
</evidence>
<dbReference type="FunFam" id="3.90.190.20:FF:000006">
    <property type="entry name" value="UDP-N-acetylmuramoyl-L-alanyl-D-glutamate--2,6-diaminopimelate ligase"/>
    <property type="match status" value="1"/>
</dbReference>
<dbReference type="GO" id="GO:0000287">
    <property type="term" value="F:magnesium ion binding"/>
    <property type="evidence" value="ECO:0007669"/>
    <property type="project" value="UniProtKB-UniRule"/>
</dbReference>
<dbReference type="NCBIfam" id="NF001126">
    <property type="entry name" value="PRK00139.1-4"/>
    <property type="match status" value="1"/>
</dbReference>
<dbReference type="GO" id="GO:0008360">
    <property type="term" value="P:regulation of cell shape"/>
    <property type="evidence" value="ECO:0007669"/>
    <property type="project" value="UniProtKB-KW"/>
</dbReference>
<feature type="short sequence motif" description="Meso-diaminopimelate recognition motif" evidence="19">
    <location>
        <begin position="408"/>
        <end position="411"/>
    </location>
</feature>
<evidence type="ECO:0000256" key="20">
    <source>
        <dbReference type="RuleBase" id="RU004135"/>
    </source>
</evidence>
<dbReference type="Gene3D" id="3.40.1390.10">
    <property type="entry name" value="MurE/MurF, N-terminal domain"/>
    <property type="match status" value="1"/>
</dbReference>
<dbReference type="InterPro" id="IPR035911">
    <property type="entry name" value="MurE/MurF_N"/>
</dbReference>
<keyword evidence="5 19" id="KW-0132">Cell division</keyword>
<keyword evidence="19" id="KW-0460">Magnesium</keyword>
<dbReference type="NCBIfam" id="NF001124">
    <property type="entry name" value="PRK00139.1-2"/>
    <property type="match status" value="1"/>
</dbReference>
<evidence type="ECO:0000256" key="12">
    <source>
        <dbReference type="ARBA" id="ARBA00050251"/>
    </source>
</evidence>
<dbReference type="InterPro" id="IPR036615">
    <property type="entry name" value="Mur_ligase_C_dom_sf"/>
</dbReference>
<dbReference type="InterPro" id="IPR005761">
    <property type="entry name" value="UDP-N-AcMur-Glu-dNH2Pim_ligase"/>
</dbReference>
<evidence type="ECO:0000256" key="8">
    <source>
        <dbReference type="ARBA" id="ARBA00022960"/>
    </source>
</evidence>
<accession>A0A1L8D3I8</accession>